<accession>A0A1M5XAN8</accession>
<dbReference type="AlphaFoldDB" id="A0A1M5XAN8"/>
<dbReference type="STRING" id="1121306.SAMN02745196_02139"/>
<keyword evidence="1" id="KW-0449">Lipoprotein</keyword>
<name>A0A1M5XAN8_9CLOT</name>
<dbReference type="RefSeq" id="WP_072832003.1">
    <property type="nucleotide sequence ID" value="NZ_FQXP01000007.1"/>
</dbReference>
<dbReference type="OrthoDB" id="306737at2"/>
<evidence type="ECO:0000313" key="1">
    <source>
        <dbReference type="EMBL" id="SHH96574.1"/>
    </source>
</evidence>
<sequence>MICSSKAQEFVQNDERFEIVPDAIINSSIIITKKDNPQTIGVSQNRKFEVDMVKDTFGEECEIKEISTRVLPYALEKGEVDGIVLDYIKSLEIEGKRVFMKEDKNYNTFSLVIKKSIKDNIEYKKFIKAFNKVREEIMEPDAFIEIISRERNKNYLDDRRRYEWQMLRLQITPLEE</sequence>
<proteinExistence type="predicted"/>
<dbReference type="EMBL" id="FQXP01000007">
    <property type="protein sequence ID" value="SHH96574.1"/>
    <property type="molecule type" value="Genomic_DNA"/>
</dbReference>
<protein>
    <submittedName>
        <fullName evidence="1">NLPA lipoprotein</fullName>
    </submittedName>
</protein>
<keyword evidence="2" id="KW-1185">Reference proteome</keyword>
<dbReference type="Proteomes" id="UP000184526">
    <property type="component" value="Unassembled WGS sequence"/>
</dbReference>
<evidence type="ECO:0000313" key="2">
    <source>
        <dbReference type="Proteomes" id="UP000184526"/>
    </source>
</evidence>
<reference evidence="1 2" key="1">
    <citation type="submission" date="2016-11" db="EMBL/GenBank/DDBJ databases">
        <authorList>
            <person name="Jaros S."/>
            <person name="Januszkiewicz K."/>
            <person name="Wedrychowicz H."/>
        </authorList>
    </citation>
    <scope>NUCLEOTIDE SEQUENCE [LARGE SCALE GENOMIC DNA]</scope>
    <source>
        <strain evidence="1 2">DSM 3089</strain>
    </source>
</reference>
<gene>
    <name evidence="1" type="ORF">SAMN02745196_02139</name>
</gene>
<organism evidence="1 2">
    <name type="scientific">Clostridium collagenovorans DSM 3089</name>
    <dbReference type="NCBI Taxonomy" id="1121306"/>
    <lineage>
        <taxon>Bacteria</taxon>
        <taxon>Bacillati</taxon>
        <taxon>Bacillota</taxon>
        <taxon>Clostridia</taxon>
        <taxon>Eubacteriales</taxon>
        <taxon>Clostridiaceae</taxon>
        <taxon>Clostridium</taxon>
    </lineage>
</organism>